<dbReference type="Gene3D" id="3.40.190.10">
    <property type="entry name" value="Periplasmic binding protein-like II"/>
    <property type="match status" value="2"/>
</dbReference>
<dbReference type="EMBL" id="ACBY02000052">
    <property type="protein sequence ID" value="EFB74924.1"/>
    <property type="molecule type" value="Genomic_DNA"/>
</dbReference>
<dbReference type="AlphaFoldDB" id="D1PQQ9"/>
<organism evidence="2 3">
    <name type="scientific">Subdoligranulum variabile DSM 15176</name>
    <dbReference type="NCBI Taxonomy" id="411471"/>
    <lineage>
        <taxon>Bacteria</taxon>
        <taxon>Bacillati</taxon>
        <taxon>Bacillota</taxon>
        <taxon>Clostridia</taxon>
        <taxon>Eubacteriales</taxon>
        <taxon>Oscillospiraceae</taxon>
        <taxon>Subdoligranulum</taxon>
    </lineage>
</organism>
<accession>D1PQQ9</accession>
<comment type="caution">
    <text evidence="2">The sequence shown here is derived from an EMBL/GenBank/DDBJ whole genome shotgun (WGS) entry which is preliminary data.</text>
</comment>
<evidence type="ECO:0000313" key="2">
    <source>
        <dbReference type="EMBL" id="EFB74924.1"/>
    </source>
</evidence>
<dbReference type="STRING" id="411471.SUBVAR_06736"/>
<dbReference type="PROSITE" id="PS51257">
    <property type="entry name" value="PROKAR_LIPOPROTEIN"/>
    <property type="match status" value="1"/>
</dbReference>
<dbReference type="OrthoDB" id="54751at2"/>
<reference evidence="2" key="1">
    <citation type="submission" date="2009-12" db="EMBL/GenBank/DDBJ databases">
        <authorList>
            <person name="Weinstock G."/>
            <person name="Sodergren E."/>
            <person name="Clifton S."/>
            <person name="Fulton L."/>
            <person name="Fulton B."/>
            <person name="Courtney L."/>
            <person name="Fronick C."/>
            <person name="Harrison M."/>
            <person name="Strong C."/>
            <person name="Farmer C."/>
            <person name="Delahaunty K."/>
            <person name="Markovic C."/>
            <person name="Hall O."/>
            <person name="Minx P."/>
            <person name="Tomlinson C."/>
            <person name="Mitreva M."/>
            <person name="Nelson J."/>
            <person name="Hou S."/>
            <person name="Wollam A."/>
            <person name="Pepin K.H."/>
            <person name="Johnson M."/>
            <person name="Bhonagiri V."/>
            <person name="Nash W.E."/>
            <person name="Warren W."/>
            <person name="Chinwalla A."/>
            <person name="Mardis E.R."/>
            <person name="Wilson R.K."/>
        </authorList>
    </citation>
    <scope>NUCLEOTIDE SEQUENCE [LARGE SCALE GENOMIC DNA]</scope>
    <source>
        <strain evidence="2">DSM 15176</strain>
    </source>
</reference>
<protein>
    <recommendedName>
        <fullName evidence="4">ABC transporter, solute-binding protein</fullName>
    </recommendedName>
</protein>
<sequence>MKVKLWRRVFAASMSAAMLLGLTACGGGSDSTESSDGIKTFTMFTAMPGSEINDDNDIMNIIAEKTGAKLKETWLTGQTDAEAIGTIIAGGEYPDFINGGDAMMSLYDAGVLVPWDDYLEKYPNLKEMYTDEEWDSFRQDDGKIYWANVFQNTYGEDRATTHNDEAFWIQARVLEWAGYPEIKTLDQYFDLLESYADANPTMANGTKNIPYTALCEDWRYFCIENAPQFLDGYPNDGSVIVDKDTMQVVDYNTTPTAKRYFQKLNEEYQKGYVDVEFATQTYDEYIAKLSTGAVLGMCDQWWNFAYNVNDVFKQQGLDEQGCNYVPLGLTIDEGMENRWHNYADTLNNSSGVAVTTSCSDIDGAFKFMNDLLDQEIHDLRFWGVEGEDYLVDENGLYYRTEEMRMKCADPAYQASHLCNYSYMPQWLGTSRDGKNAMQPDQQASEFLDSLSTPLQKLFDAYGVDSYVDLIGSVKEEQGPWFPMYSYSNAMTTETPGGVAWVKMGEVKHEWLPKVVMAPDFESTWNEYMTAYNAANPQDFLAEMQTELERRAGL</sequence>
<evidence type="ECO:0000256" key="1">
    <source>
        <dbReference type="SAM" id="SignalP"/>
    </source>
</evidence>
<feature type="signal peptide" evidence="1">
    <location>
        <begin position="1"/>
        <end position="26"/>
    </location>
</feature>
<gene>
    <name evidence="2" type="ORF">SUBVAR_06736</name>
</gene>
<proteinExistence type="predicted"/>
<dbReference type="RefSeq" id="WP_007048087.1">
    <property type="nucleotide sequence ID" value="NZ_GG704770.1"/>
</dbReference>
<dbReference type="PANTHER" id="PTHR43649:SF12">
    <property type="entry name" value="DIACETYLCHITOBIOSE BINDING PROTEIN DASA"/>
    <property type="match status" value="1"/>
</dbReference>
<keyword evidence="1" id="KW-0732">Signal</keyword>
<name>D1PQQ9_9FIRM</name>
<evidence type="ECO:0008006" key="4">
    <source>
        <dbReference type="Google" id="ProtNLM"/>
    </source>
</evidence>
<dbReference type="SUPFAM" id="SSF53850">
    <property type="entry name" value="Periplasmic binding protein-like II"/>
    <property type="match status" value="1"/>
</dbReference>
<evidence type="ECO:0000313" key="3">
    <source>
        <dbReference type="Proteomes" id="UP000003438"/>
    </source>
</evidence>
<dbReference type="InterPro" id="IPR050490">
    <property type="entry name" value="Bact_solute-bd_prot1"/>
</dbReference>
<dbReference type="Proteomes" id="UP000003438">
    <property type="component" value="Unassembled WGS sequence"/>
</dbReference>
<keyword evidence="3" id="KW-1185">Reference proteome</keyword>
<dbReference type="HOGENOM" id="CLU_021021_1_1_9"/>
<feature type="chain" id="PRO_5003026522" description="ABC transporter, solute-binding protein" evidence="1">
    <location>
        <begin position="27"/>
        <end position="553"/>
    </location>
</feature>
<dbReference type="eggNOG" id="COG1653">
    <property type="taxonomic scope" value="Bacteria"/>
</dbReference>
<dbReference type="PANTHER" id="PTHR43649">
    <property type="entry name" value="ARABINOSE-BINDING PROTEIN-RELATED"/>
    <property type="match status" value="1"/>
</dbReference>